<organism evidence="7 8">
    <name type="scientific">Solirubrobacter ginsenosidimutans</name>
    <dbReference type="NCBI Taxonomy" id="490573"/>
    <lineage>
        <taxon>Bacteria</taxon>
        <taxon>Bacillati</taxon>
        <taxon>Actinomycetota</taxon>
        <taxon>Thermoleophilia</taxon>
        <taxon>Solirubrobacterales</taxon>
        <taxon>Solirubrobacteraceae</taxon>
        <taxon>Solirubrobacter</taxon>
    </lineage>
</organism>
<dbReference type="Gene3D" id="2.60.120.10">
    <property type="entry name" value="Jelly Rolls"/>
    <property type="match status" value="1"/>
</dbReference>
<dbReference type="GO" id="GO:0008198">
    <property type="term" value="F:ferrous iron binding"/>
    <property type="evidence" value="ECO:0007669"/>
    <property type="project" value="TreeGrafter"/>
</dbReference>
<evidence type="ECO:0000256" key="5">
    <source>
        <dbReference type="ARBA" id="ARBA00023004"/>
    </source>
</evidence>
<feature type="binding site" evidence="6">
    <location>
        <position position="63"/>
    </location>
    <ligand>
        <name>Fe cation</name>
        <dbReference type="ChEBI" id="CHEBI:24875"/>
        <note>catalytic</note>
    </ligand>
</feature>
<dbReference type="SUPFAM" id="SSF51182">
    <property type="entry name" value="RmlC-like cupins"/>
    <property type="match status" value="1"/>
</dbReference>
<comment type="similarity">
    <text evidence="1">Belongs to the cysteine dioxygenase family.</text>
</comment>
<evidence type="ECO:0000313" key="7">
    <source>
        <dbReference type="EMBL" id="MDA0165025.1"/>
    </source>
</evidence>
<evidence type="ECO:0000256" key="3">
    <source>
        <dbReference type="ARBA" id="ARBA00022964"/>
    </source>
</evidence>
<dbReference type="PANTHER" id="PTHR12918:SF1">
    <property type="entry name" value="CYSTEINE DIOXYGENASE TYPE 1"/>
    <property type="match status" value="1"/>
</dbReference>
<proteinExistence type="inferred from homology"/>
<dbReference type="InterPro" id="IPR011051">
    <property type="entry name" value="RmlC_Cupin_sf"/>
</dbReference>
<keyword evidence="2 6" id="KW-0479">Metal-binding</keyword>
<gene>
    <name evidence="7" type="ORF">OM076_32450</name>
</gene>
<feature type="binding site" evidence="6">
    <location>
        <position position="61"/>
    </location>
    <ligand>
        <name>Fe cation</name>
        <dbReference type="ChEBI" id="CHEBI:24875"/>
        <note>catalytic</note>
    </ligand>
</feature>
<dbReference type="Pfam" id="PF05995">
    <property type="entry name" value="CDO_I"/>
    <property type="match status" value="1"/>
</dbReference>
<reference evidence="7" key="1">
    <citation type="submission" date="2022-10" db="EMBL/GenBank/DDBJ databases">
        <title>The WGS of Solirubrobacter ginsenosidimutans DSM 21036.</title>
        <authorList>
            <person name="Jiang Z."/>
        </authorList>
    </citation>
    <scope>NUCLEOTIDE SEQUENCE</scope>
    <source>
        <strain evidence="7">DSM 21036</strain>
    </source>
</reference>
<evidence type="ECO:0000313" key="8">
    <source>
        <dbReference type="Proteomes" id="UP001149140"/>
    </source>
</evidence>
<dbReference type="PANTHER" id="PTHR12918">
    <property type="entry name" value="CYSTEINE DIOXYGENASE"/>
    <property type="match status" value="1"/>
</dbReference>
<keyword evidence="3 7" id="KW-0223">Dioxygenase</keyword>
<keyword evidence="4" id="KW-0560">Oxidoreductase</keyword>
<evidence type="ECO:0000256" key="6">
    <source>
        <dbReference type="PIRSR" id="PIRSR610300-51"/>
    </source>
</evidence>
<keyword evidence="8" id="KW-1185">Reference proteome</keyword>
<feature type="binding site" evidence="6">
    <location>
        <position position="107"/>
    </location>
    <ligand>
        <name>Fe cation</name>
        <dbReference type="ChEBI" id="CHEBI:24875"/>
        <note>catalytic</note>
    </ligand>
</feature>
<dbReference type="RefSeq" id="WP_270044281.1">
    <property type="nucleotide sequence ID" value="NZ_JAPDOD010000041.1"/>
</dbReference>
<evidence type="ECO:0000256" key="2">
    <source>
        <dbReference type="ARBA" id="ARBA00022723"/>
    </source>
</evidence>
<name>A0A9X3MYA7_9ACTN</name>
<accession>A0A9X3MYA7</accession>
<dbReference type="InterPro" id="IPR010300">
    <property type="entry name" value="CDO_1"/>
</dbReference>
<sequence>MNELDGSALESLVRDLAADPAVWEHLVQHSPDQRHYEELRRDDDVAVWLICWMDDQDTGFHDHDLSGGAVAVVKGEVAEDRLALGGPPVTRTFTEGDAFHFSAADIHRVRHTGERPAVTIHAYSPPLWRMGAYEVLPGGELRRHSLSYAEELRPLEST</sequence>
<dbReference type="Proteomes" id="UP001149140">
    <property type="component" value="Unassembled WGS sequence"/>
</dbReference>
<comment type="caution">
    <text evidence="7">The sequence shown here is derived from an EMBL/GenBank/DDBJ whole genome shotgun (WGS) entry which is preliminary data.</text>
</comment>
<protein>
    <submittedName>
        <fullName evidence="7">Cysteine dioxygenase family protein</fullName>
    </submittedName>
</protein>
<evidence type="ECO:0000256" key="4">
    <source>
        <dbReference type="ARBA" id="ARBA00023002"/>
    </source>
</evidence>
<keyword evidence="5 6" id="KW-0408">Iron</keyword>
<dbReference type="InterPro" id="IPR014710">
    <property type="entry name" value="RmlC-like_jellyroll"/>
</dbReference>
<dbReference type="CDD" id="cd10548">
    <property type="entry name" value="cupin_CDO"/>
    <property type="match status" value="1"/>
</dbReference>
<dbReference type="GO" id="GO:0016702">
    <property type="term" value="F:oxidoreductase activity, acting on single donors with incorporation of molecular oxygen, incorporation of two atoms of oxygen"/>
    <property type="evidence" value="ECO:0007669"/>
    <property type="project" value="InterPro"/>
</dbReference>
<dbReference type="AlphaFoldDB" id="A0A9X3MYA7"/>
<dbReference type="EMBL" id="JAPDOD010000041">
    <property type="protein sequence ID" value="MDA0165025.1"/>
    <property type="molecule type" value="Genomic_DNA"/>
</dbReference>
<evidence type="ECO:0000256" key="1">
    <source>
        <dbReference type="ARBA" id="ARBA00006622"/>
    </source>
</evidence>